<reference evidence="1 2" key="1">
    <citation type="submission" date="2017-09" db="EMBL/GenBank/DDBJ databases">
        <title>Depth-based differentiation of microbial function through sediment-hosted aquifers and enrichment of novel symbionts in the deep terrestrial subsurface.</title>
        <authorList>
            <person name="Probst A.J."/>
            <person name="Ladd B."/>
            <person name="Jarett J.K."/>
            <person name="Geller-Mcgrath D.E."/>
            <person name="Sieber C.M."/>
            <person name="Emerson J.B."/>
            <person name="Anantharaman K."/>
            <person name="Thomas B.C."/>
            <person name="Malmstrom R."/>
            <person name="Stieglmeier M."/>
            <person name="Klingl A."/>
            <person name="Woyke T."/>
            <person name="Ryan C.M."/>
            <person name="Banfield J.F."/>
        </authorList>
    </citation>
    <scope>NUCLEOTIDE SEQUENCE [LARGE SCALE GENOMIC DNA]</scope>
    <source>
        <strain evidence="1">CG11_big_fil_rev_8_21_14_0_20_46_11</strain>
    </source>
</reference>
<dbReference type="CDD" id="cd02440">
    <property type="entry name" value="AdoMet_MTases"/>
    <property type="match status" value="1"/>
</dbReference>
<gene>
    <name evidence="1" type="ORF">COV91_00815</name>
</gene>
<proteinExistence type="predicted"/>
<dbReference type="SUPFAM" id="SSF53335">
    <property type="entry name" value="S-adenosyl-L-methionine-dependent methyltransferases"/>
    <property type="match status" value="1"/>
</dbReference>
<protein>
    <recommendedName>
        <fullName evidence="3">Methyltransferase type 11</fullName>
    </recommendedName>
</protein>
<dbReference type="Proteomes" id="UP000229342">
    <property type="component" value="Unassembled WGS sequence"/>
</dbReference>
<sequence length="313" mass="36166">MIKKTSKSSKKHKGLVVNRKEGFNVIECAVCKFKHIYPLLSKNKLDEFYSKSFYSKERPTYFREREEDERWWTETYSEVLDLFAKEVTGRSLLDIGSGPGYFLKNAAKKGWNVEGVEPSDKACDYSKSLGFEVKNSFFSPELFQNHKKFDVVNIALVLEHVPSPIDFLEGVKKILKPGGIVCITCPNDYNQFQKILVESKDYSPWWVVPRHHINYFDFKSMKRLLSHTGFDVAELFGTFPMELFLLFGDSYVGNAKIGRLCHRKRKKFELSMYASCPDLYLDFKKSLGARGLGRELVFIARLPILTRSKKAKA</sequence>
<dbReference type="PANTHER" id="PTHR43861">
    <property type="entry name" value="TRANS-ACONITATE 2-METHYLTRANSFERASE-RELATED"/>
    <property type="match status" value="1"/>
</dbReference>
<evidence type="ECO:0000313" key="1">
    <source>
        <dbReference type="EMBL" id="PIQ69015.1"/>
    </source>
</evidence>
<dbReference type="Gene3D" id="3.40.50.150">
    <property type="entry name" value="Vaccinia Virus protein VP39"/>
    <property type="match status" value="1"/>
</dbReference>
<dbReference type="Pfam" id="PF13489">
    <property type="entry name" value="Methyltransf_23"/>
    <property type="match status" value="1"/>
</dbReference>
<comment type="caution">
    <text evidence="1">The sequence shown here is derived from an EMBL/GenBank/DDBJ whole genome shotgun (WGS) entry which is preliminary data.</text>
</comment>
<evidence type="ECO:0008006" key="3">
    <source>
        <dbReference type="Google" id="ProtNLM"/>
    </source>
</evidence>
<dbReference type="AlphaFoldDB" id="A0A2H0KCS0"/>
<name>A0A2H0KCS0_9BACT</name>
<dbReference type="InterPro" id="IPR029063">
    <property type="entry name" value="SAM-dependent_MTases_sf"/>
</dbReference>
<dbReference type="EMBL" id="PCVG01000014">
    <property type="protein sequence ID" value="PIQ69015.1"/>
    <property type="molecule type" value="Genomic_DNA"/>
</dbReference>
<organism evidence="1 2">
    <name type="scientific">Candidatus Taylorbacteria bacterium CG11_big_fil_rev_8_21_14_0_20_46_11</name>
    <dbReference type="NCBI Taxonomy" id="1975025"/>
    <lineage>
        <taxon>Bacteria</taxon>
        <taxon>Candidatus Tayloriibacteriota</taxon>
    </lineage>
</organism>
<accession>A0A2H0KCS0</accession>
<evidence type="ECO:0000313" key="2">
    <source>
        <dbReference type="Proteomes" id="UP000229342"/>
    </source>
</evidence>